<reference evidence="2" key="1">
    <citation type="submission" date="2022-11" db="EMBL/GenBank/DDBJ databases">
        <authorList>
            <person name="Petersen C."/>
        </authorList>
    </citation>
    <scope>NUCLEOTIDE SEQUENCE</scope>
    <source>
        <strain evidence="2">IBT 19713</strain>
    </source>
</reference>
<organism evidence="2 3">
    <name type="scientific">Penicillium chermesinum</name>
    <dbReference type="NCBI Taxonomy" id="63820"/>
    <lineage>
        <taxon>Eukaryota</taxon>
        <taxon>Fungi</taxon>
        <taxon>Dikarya</taxon>
        <taxon>Ascomycota</taxon>
        <taxon>Pezizomycotina</taxon>
        <taxon>Eurotiomycetes</taxon>
        <taxon>Eurotiomycetidae</taxon>
        <taxon>Eurotiales</taxon>
        <taxon>Aspergillaceae</taxon>
        <taxon>Penicillium</taxon>
    </lineage>
</organism>
<dbReference type="EMBL" id="JAPQKS010000002">
    <property type="protein sequence ID" value="KAJ5246731.1"/>
    <property type="molecule type" value="Genomic_DNA"/>
</dbReference>
<dbReference type="AlphaFoldDB" id="A0A9W9PIT2"/>
<feature type="compositionally biased region" description="Low complexity" evidence="1">
    <location>
        <begin position="37"/>
        <end position="46"/>
    </location>
</feature>
<dbReference type="OrthoDB" id="5599753at2759"/>
<protein>
    <recommendedName>
        <fullName evidence="4">LITAF domain-containing protein</fullName>
    </recommendedName>
</protein>
<proteinExistence type="predicted"/>
<evidence type="ECO:0008006" key="4">
    <source>
        <dbReference type="Google" id="ProtNLM"/>
    </source>
</evidence>
<evidence type="ECO:0000313" key="2">
    <source>
        <dbReference type="EMBL" id="KAJ5246731.1"/>
    </source>
</evidence>
<name>A0A9W9PIT2_9EURO</name>
<sequence>MVRRANRVLEHDARTVVWTSRPPERPTRGSRALKGIPGPTRGGRTPVTLPSTSPSDVKAYPGQPIEFLNGGPQPYVTPFGQPTGYATAVPLHSLQSAPAPVDCPSCGYREMTKIEGVSGNTAQ</sequence>
<comment type="caution">
    <text evidence="2">The sequence shown here is derived from an EMBL/GenBank/DDBJ whole genome shotgun (WGS) entry which is preliminary data.</text>
</comment>
<keyword evidence="3" id="KW-1185">Reference proteome</keyword>
<evidence type="ECO:0000313" key="3">
    <source>
        <dbReference type="Proteomes" id="UP001150941"/>
    </source>
</evidence>
<gene>
    <name evidence="2" type="ORF">N7468_001714</name>
</gene>
<feature type="region of interest" description="Disordered" evidence="1">
    <location>
        <begin position="18"/>
        <end position="56"/>
    </location>
</feature>
<dbReference type="RefSeq" id="XP_058334152.1">
    <property type="nucleotide sequence ID" value="XM_058471011.1"/>
</dbReference>
<accession>A0A9W9PIT2</accession>
<evidence type="ECO:0000256" key="1">
    <source>
        <dbReference type="SAM" id="MobiDB-lite"/>
    </source>
</evidence>
<dbReference type="GeneID" id="83198314"/>
<dbReference type="Proteomes" id="UP001150941">
    <property type="component" value="Unassembled WGS sequence"/>
</dbReference>
<reference evidence="2" key="2">
    <citation type="journal article" date="2023" name="IMA Fungus">
        <title>Comparative genomic study of the Penicillium genus elucidates a diverse pangenome and 15 lateral gene transfer events.</title>
        <authorList>
            <person name="Petersen C."/>
            <person name="Sorensen T."/>
            <person name="Nielsen M.R."/>
            <person name="Sondergaard T.E."/>
            <person name="Sorensen J.L."/>
            <person name="Fitzpatrick D.A."/>
            <person name="Frisvad J.C."/>
            <person name="Nielsen K.L."/>
        </authorList>
    </citation>
    <scope>NUCLEOTIDE SEQUENCE</scope>
    <source>
        <strain evidence="2">IBT 19713</strain>
    </source>
</reference>